<evidence type="ECO:0000259" key="1">
    <source>
        <dbReference type="Pfam" id="PF00534"/>
    </source>
</evidence>
<proteinExistence type="predicted"/>
<dbReference type="OrthoDB" id="798298at2"/>
<dbReference type="Pfam" id="PF00534">
    <property type="entry name" value="Glycos_transf_1"/>
    <property type="match status" value="1"/>
</dbReference>
<dbReference type="PANTHER" id="PTHR12526:SF630">
    <property type="entry name" value="GLYCOSYLTRANSFERASE"/>
    <property type="match status" value="1"/>
</dbReference>
<keyword evidence="2" id="KW-0808">Transferase</keyword>
<organism evidence="2 3">
    <name type="scientific">Formosa maritima</name>
    <dbReference type="NCBI Taxonomy" id="2592046"/>
    <lineage>
        <taxon>Bacteria</taxon>
        <taxon>Pseudomonadati</taxon>
        <taxon>Bacteroidota</taxon>
        <taxon>Flavobacteriia</taxon>
        <taxon>Flavobacteriales</taxon>
        <taxon>Flavobacteriaceae</taxon>
        <taxon>Formosa</taxon>
    </lineage>
</organism>
<dbReference type="Proteomes" id="UP000324550">
    <property type="component" value="Unassembled WGS sequence"/>
</dbReference>
<evidence type="ECO:0000313" key="2">
    <source>
        <dbReference type="EMBL" id="TYA58939.1"/>
    </source>
</evidence>
<sequence length="385" mass="43778">MNKKTKISLFVPTISSGGAERVASLFANELTKYFDVTIILLYNIIEFPLNKDIKVITLSEAVEIEKKGKINYLLEYLKFIYKFHKAIKSEKIDVVISFMIRQNIMTGVAKIFNPNLKTIISERCFPSKRYLNNKSTAIATKILIPLFYNKNNKLFSNSIHINKDLIDNFNVKINTNVIYNPILNNSNKPFTKDFTILNDKFQIVTVGRLIPIKNQKIIIEAISTISKNITLDIYGEGELKSEIISYSKNLNLEKNIILNGFNFNVKSQLVNYHCFILSSLSEGFPNALLEAMSVGLPVIATNCMSGPLELLNDNISVSIEKNSFYKAKYGILVNVDDAIGIKNAIQYLQNNNDDRIKYGELGFKRSKDFNLEIISLQLKKLIDDI</sequence>
<protein>
    <submittedName>
        <fullName evidence="2">Glycosyltransferase family 4 protein</fullName>
    </submittedName>
</protein>
<dbReference type="RefSeq" id="WP_148452706.1">
    <property type="nucleotide sequence ID" value="NZ_VSFC01000012.1"/>
</dbReference>
<dbReference type="SUPFAM" id="SSF53756">
    <property type="entry name" value="UDP-Glycosyltransferase/glycogen phosphorylase"/>
    <property type="match status" value="1"/>
</dbReference>
<dbReference type="PANTHER" id="PTHR12526">
    <property type="entry name" value="GLYCOSYLTRANSFERASE"/>
    <property type="match status" value="1"/>
</dbReference>
<dbReference type="InterPro" id="IPR001296">
    <property type="entry name" value="Glyco_trans_1"/>
</dbReference>
<accession>A0A5D0GKR9</accession>
<dbReference type="Gene3D" id="3.40.50.2000">
    <property type="entry name" value="Glycogen Phosphorylase B"/>
    <property type="match status" value="2"/>
</dbReference>
<dbReference type="GO" id="GO:0016757">
    <property type="term" value="F:glycosyltransferase activity"/>
    <property type="evidence" value="ECO:0007669"/>
    <property type="project" value="InterPro"/>
</dbReference>
<keyword evidence="3" id="KW-1185">Reference proteome</keyword>
<feature type="domain" description="Glycosyl transferase family 1" evidence="1">
    <location>
        <begin position="195"/>
        <end position="360"/>
    </location>
</feature>
<comment type="caution">
    <text evidence="2">The sequence shown here is derived from an EMBL/GenBank/DDBJ whole genome shotgun (WGS) entry which is preliminary data.</text>
</comment>
<evidence type="ECO:0000313" key="3">
    <source>
        <dbReference type="Proteomes" id="UP000324550"/>
    </source>
</evidence>
<dbReference type="AlphaFoldDB" id="A0A5D0GKR9"/>
<name>A0A5D0GKR9_9FLAO</name>
<reference evidence="2 3" key="1">
    <citation type="submission" date="2019-08" db="EMBL/GenBank/DDBJ databases">
        <title>Formosa sediminis sp. nov., isolated from marine sediment.</title>
        <authorList>
            <person name="Cao W.R."/>
        </authorList>
    </citation>
    <scope>NUCLEOTIDE SEQUENCE [LARGE SCALE GENOMIC DNA]</scope>
    <source>
        <strain evidence="2 3">1494</strain>
    </source>
</reference>
<gene>
    <name evidence="2" type="ORF">FVF61_01970</name>
</gene>
<dbReference type="EMBL" id="VSFC01000012">
    <property type="protein sequence ID" value="TYA58939.1"/>
    <property type="molecule type" value="Genomic_DNA"/>
</dbReference>